<accession>V4AN74</accession>
<dbReference type="InterPro" id="IPR008979">
    <property type="entry name" value="Galactose-bd-like_sf"/>
</dbReference>
<dbReference type="AlphaFoldDB" id="V4AN74"/>
<keyword evidence="3" id="KW-1185">Reference proteome</keyword>
<organism evidence="2 3">
    <name type="scientific">Lottia gigantea</name>
    <name type="common">Giant owl limpet</name>
    <dbReference type="NCBI Taxonomy" id="225164"/>
    <lineage>
        <taxon>Eukaryota</taxon>
        <taxon>Metazoa</taxon>
        <taxon>Spiralia</taxon>
        <taxon>Lophotrochozoa</taxon>
        <taxon>Mollusca</taxon>
        <taxon>Gastropoda</taxon>
        <taxon>Patellogastropoda</taxon>
        <taxon>Lottioidea</taxon>
        <taxon>Lottiidae</taxon>
        <taxon>Lottia</taxon>
    </lineage>
</organism>
<evidence type="ECO:0000313" key="3">
    <source>
        <dbReference type="Proteomes" id="UP000030746"/>
    </source>
</evidence>
<evidence type="ECO:0000313" key="2">
    <source>
        <dbReference type="EMBL" id="ESO98607.1"/>
    </source>
</evidence>
<dbReference type="SUPFAM" id="SSF49785">
    <property type="entry name" value="Galactose-binding domain-like"/>
    <property type="match status" value="1"/>
</dbReference>
<evidence type="ECO:0008006" key="4">
    <source>
        <dbReference type="Google" id="ProtNLM"/>
    </source>
</evidence>
<dbReference type="KEGG" id="lgi:LOTGIDRAFT_174142"/>
<dbReference type="GeneID" id="20242635"/>
<sequence>MFETLKIFSFILLISESFEISSTIFTQYSKDKLSSAYYSHGNVSSRAGCVYSCFVDDQCFGVAYHTSRQMCYLYDKILYCVGQLNVIDVGMVTLLPKDAFIENIALHKPVNSSSKDGLGTPCRGVDGSQSRAARTQSSALEWWCVDMEGIYNLQSIFVYNGFAVNMDQIIGFELRLSYTGLCTIETYHGTTLCYKDTEPTSLEVYNITSCNQANEYV</sequence>
<dbReference type="OrthoDB" id="6092025at2759"/>
<dbReference type="EMBL" id="KB201236">
    <property type="protein sequence ID" value="ESO98607.1"/>
    <property type="molecule type" value="Genomic_DNA"/>
</dbReference>
<reference evidence="2 3" key="1">
    <citation type="journal article" date="2013" name="Nature">
        <title>Insights into bilaterian evolution from three spiralian genomes.</title>
        <authorList>
            <person name="Simakov O."/>
            <person name="Marletaz F."/>
            <person name="Cho S.J."/>
            <person name="Edsinger-Gonzales E."/>
            <person name="Havlak P."/>
            <person name="Hellsten U."/>
            <person name="Kuo D.H."/>
            <person name="Larsson T."/>
            <person name="Lv J."/>
            <person name="Arendt D."/>
            <person name="Savage R."/>
            <person name="Osoegawa K."/>
            <person name="de Jong P."/>
            <person name="Grimwood J."/>
            <person name="Chapman J.A."/>
            <person name="Shapiro H."/>
            <person name="Aerts A."/>
            <person name="Otillar R.P."/>
            <person name="Terry A.Y."/>
            <person name="Boore J.L."/>
            <person name="Grigoriev I.V."/>
            <person name="Lindberg D.R."/>
            <person name="Seaver E.C."/>
            <person name="Weisblat D.A."/>
            <person name="Putnam N.H."/>
            <person name="Rokhsar D.S."/>
        </authorList>
    </citation>
    <scope>NUCLEOTIDE SEQUENCE [LARGE SCALE GENOMIC DNA]</scope>
</reference>
<feature type="signal peptide" evidence="1">
    <location>
        <begin position="1"/>
        <end position="17"/>
    </location>
</feature>
<dbReference type="Proteomes" id="UP000030746">
    <property type="component" value="Unassembled WGS sequence"/>
</dbReference>
<dbReference type="HOGENOM" id="CLU_077235_0_0_1"/>
<gene>
    <name evidence="2" type="ORF">LOTGIDRAFT_174142</name>
</gene>
<proteinExistence type="predicted"/>
<evidence type="ECO:0000256" key="1">
    <source>
        <dbReference type="SAM" id="SignalP"/>
    </source>
</evidence>
<keyword evidence="1" id="KW-0732">Signal</keyword>
<protein>
    <recommendedName>
        <fullName evidence="4">Apple domain-containing protein</fullName>
    </recommendedName>
</protein>
<dbReference type="Gene3D" id="2.60.120.260">
    <property type="entry name" value="Galactose-binding domain-like"/>
    <property type="match status" value="1"/>
</dbReference>
<dbReference type="CTD" id="20242635"/>
<feature type="chain" id="PRO_5004717337" description="Apple domain-containing protein" evidence="1">
    <location>
        <begin position="18"/>
        <end position="217"/>
    </location>
</feature>
<name>V4AN74_LOTGI</name>
<dbReference type="RefSeq" id="XP_009050718.1">
    <property type="nucleotide sequence ID" value="XM_009052470.1"/>
</dbReference>